<dbReference type="PANTHER" id="PTHR22950:SF349">
    <property type="entry name" value="AMINO ACID TRANSPORTER TRANSMEMBRANE DOMAIN-CONTAINING PROTEIN"/>
    <property type="match status" value="1"/>
</dbReference>
<reference evidence="7" key="1">
    <citation type="submission" date="2014-01" db="EMBL/GenBank/DDBJ databases">
        <authorList>
            <person name="Aslett M."/>
        </authorList>
    </citation>
    <scope>NUCLEOTIDE SEQUENCE</scope>
</reference>
<evidence type="ECO:0000256" key="3">
    <source>
        <dbReference type="ARBA" id="ARBA00022989"/>
    </source>
</evidence>
<feature type="transmembrane region" description="Helical" evidence="5">
    <location>
        <begin position="101"/>
        <end position="123"/>
    </location>
</feature>
<evidence type="ECO:0000256" key="5">
    <source>
        <dbReference type="SAM" id="Phobius"/>
    </source>
</evidence>
<keyword evidence="4 5" id="KW-0472">Membrane</keyword>
<evidence type="ECO:0000256" key="2">
    <source>
        <dbReference type="ARBA" id="ARBA00022692"/>
    </source>
</evidence>
<dbReference type="STRING" id="36087.A0A077Z848"/>
<dbReference type="InterPro" id="IPR013057">
    <property type="entry name" value="AA_transpt_TM"/>
</dbReference>
<dbReference type="AlphaFoldDB" id="A0A077Z848"/>
<feature type="transmembrane region" description="Helical" evidence="5">
    <location>
        <begin position="247"/>
        <end position="274"/>
    </location>
</feature>
<evidence type="ECO:0000256" key="1">
    <source>
        <dbReference type="ARBA" id="ARBA00004141"/>
    </source>
</evidence>
<keyword evidence="8" id="KW-1185">Reference proteome</keyword>
<keyword evidence="3 5" id="KW-1133">Transmembrane helix</keyword>
<feature type="transmembrane region" description="Helical" evidence="5">
    <location>
        <begin position="62"/>
        <end position="89"/>
    </location>
</feature>
<evidence type="ECO:0000256" key="4">
    <source>
        <dbReference type="ARBA" id="ARBA00023136"/>
    </source>
</evidence>
<feature type="transmembrane region" description="Helical" evidence="5">
    <location>
        <begin position="148"/>
        <end position="168"/>
    </location>
</feature>
<organism evidence="7 8">
    <name type="scientific">Trichuris trichiura</name>
    <name type="common">Whipworm</name>
    <name type="synonym">Trichocephalus trichiurus</name>
    <dbReference type="NCBI Taxonomy" id="36087"/>
    <lineage>
        <taxon>Eukaryota</taxon>
        <taxon>Metazoa</taxon>
        <taxon>Ecdysozoa</taxon>
        <taxon>Nematoda</taxon>
        <taxon>Enoplea</taxon>
        <taxon>Dorylaimia</taxon>
        <taxon>Trichinellida</taxon>
        <taxon>Trichuridae</taxon>
        <taxon>Trichuris</taxon>
    </lineage>
</organism>
<dbReference type="OrthoDB" id="1684102at2759"/>
<dbReference type="GO" id="GO:0005774">
    <property type="term" value="C:vacuolar membrane"/>
    <property type="evidence" value="ECO:0007669"/>
    <property type="project" value="TreeGrafter"/>
</dbReference>
<dbReference type="PANTHER" id="PTHR22950">
    <property type="entry name" value="AMINO ACID TRANSPORTER"/>
    <property type="match status" value="1"/>
</dbReference>
<evidence type="ECO:0000313" key="8">
    <source>
        <dbReference type="Proteomes" id="UP000030665"/>
    </source>
</evidence>
<evidence type="ECO:0000259" key="6">
    <source>
        <dbReference type="Pfam" id="PF01490"/>
    </source>
</evidence>
<gene>
    <name evidence="7" type="ORF">TTRE_0000467401</name>
</gene>
<accession>A0A077Z848</accession>
<dbReference type="GO" id="GO:0015179">
    <property type="term" value="F:L-amino acid transmembrane transporter activity"/>
    <property type="evidence" value="ECO:0007669"/>
    <property type="project" value="TreeGrafter"/>
</dbReference>
<feature type="transmembrane region" description="Helical" evidence="5">
    <location>
        <begin position="388"/>
        <end position="414"/>
    </location>
</feature>
<proteinExistence type="predicted"/>
<feature type="transmembrane region" description="Helical" evidence="5">
    <location>
        <begin position="356"/>
        <end position="376"/>
    </location>
</feature>
<dbReference type="Pfam" id="PF01490">
    <property type="entry name" value="Aa_trans"/>
    <property type="match status" value="1"/>
</dbReference>
<evidence type="ECO:0000313" key="7">
    <source>
        <dbReference type="EMBL" id="CDW56396.1"/>
    </source>
</evidence>
<feature type="transmembrane region" description="Helical" evidence="5">
    <location>
        <begin position="175"/>
        <end position="199"/>
    </location>
</feature>
<dbReference type="EMBL" id="HG806036">
    <property type="protein sequence ID" value="CDW56396.1"/>
    <property type="molecule type" value="Genomic_DNA"/>
</dbReference>
<keyword evidence="2 5" id="KW-0812">Transmembrane</keyword>
<dbReference type="Proteomes" id="UP000030665">
    <property type="component" value="Unassembled WGS sequence"/>
</dbReference>
<comment type="subcellular location">
    <subcellularLocation>
        <location evidence="1">Membrane</location>
        <topology evidence="1">Multi-pass membrane protein</topology>
    </subcellularLocation>
</comment>
<protein>
    <submittedName>
        <fullName evidence="7">Aa trans domain containing protein</fullName>
    </submittedName>
</protein>
<reference evidence="7" key="2">
    <citation type="submission" date="2014-03" db="EMBL/GenBank/DDBJ databases">
        <title>The whipworm genome and dual-species transcriptomics of an intimate host-pathogen interaction.</title>
        <authorList>
            <person name="Foth B.J."/>
            <person name="Tsai I.J."/>
            <person name="Reid A.J."/>
            <person name="Bancroft A.J."/>
            <person name="Nichol S."/>
            <person name="Tracey A."/>
            <person name="Holroyd N."/>
            <person name="Cotton J.A."/>
            <person name="Stanley E.J."/>
            <person name="Zarowiecki M."/>
            <person name="Liu J.Z."/>
            <person name="Huckvale T."/>
            <person name="Cooper P.J."/>
            <person name="Grencis R.K."/>
            <person name="Berriman M."/>
        </authorList>
    </citation>
    <scope>NUCLEOTIDE SEQUENCE [LARGE SCALE GENOMIC DNA]</scope>
</reference>
<sequence length="419" mass="46992">MSRSDCSGYRQADFGDIFETLSDLRRNQVLFSETEALMNLVKALIGTGMMSLPFAFHCAGLWTGIGLLLFTVFLTATITFVSLCCEIGPAWLKRHSNTAKIFIIIELCVTQLGICCVYFVFIAENTKQVFLQFFLLLINSLHRLSKAVVSYTIETIMFLILPFILIVCSIRKLRYLAFIAGIANIMFLIAFGLTLQYIMRDLPPISRLPAFNSFSTLPLAFGTIVFSFEGINLVLPIENRSRNPRRFIAPVGTLNIACLFVLVIYIVIGFFGYAKFGFDIKDSVTLNLPSNEPLYQAVKGIIAASICLSYPVQFFVPMELLIIRLKQHFDKDWRWFWLAEYALTCKISLAELVPHLALFVSLVGALTCSSLALLFPPIMELLIELTKNILICLFGTIGCISGSYVSICQIVAAFRQEAK</sequence>
<name>A0A077Z848_TRITR</name>
<feature type="transmembrane region" description="Helical" evidence="5">
    <location>
        <begin position="294"/>
        <end position="316"/>
    </location>
</feature>
<feature type="domain" description="Amino acid transporter transmembrane" evidence="6">
    <location>
        <begin position="34"/>
        <end position="387"/>
    </location>
</feature>
<feature type="transmembrane region" description="Helical" evidence="5">
    <location>
        <begin position="211"/>
        <end position="235"/>
    </location>
</feature>